<dbReference type="AlphaFoldDB" id="A0A392NE43"/>
<dbReference type="EMBL" id="LXQA010034913">
    <property type="protein sequence ID" value="MCH97415.1"/>
    <property type="molecule type" value="Genomic_DNA"/>
</dbReference>
<keyword evidence="1" id="KW-0548">Nucleotidyltransferase</keyword>
<reference evidence="1 2" key="1">
    <citation type="journal article" date="2018" name="Front. Plant Sci.">
        <title>Red Clover (Trifolium pratense) and Zigzag Clover (T. medium) - A Picture of Genomic Similarities and Differences.</title>
        <authorList>
            <person name="Dluhosova J."/>
            <person name="Istvanek J."/>
            <person name="Nedelnik J."/>
            <person name="Repkova J."/>
        </authorList>
    </citation>
    <scope>NUCLEOTIDE SEQUENCE [LARGE SCALE GENOMIC DNA]</scope>
    <source>
        <strain evidence="2">cv. 10/8</strain>
        <tissue evidence="1">Leaf</tissue>
    </source>
</reference>
<evidence type="ECO:0000313" key="2">
    <source>
        <dbReference type="Proteomes" id="UP000265520"/>
    </source>
</evidence>
<name>A0A392NE43_9FABA</name>
<evidence type="ECO:0000313" key="1">
    <source>
        <dbReference type="EMBL" id="MCH97415.1"/>
    </source>
</evidence>
<keyword evidence="1" id="KW-0695">RNA-directed DNA polymerase</keyword>
<organism evidence="1 2">
    <name type="scientific">Trifolium medium</name>
    <dbReference type="NCBI Taxonomy" id="97028"/>
    <lineage>
        <taxon>Eukaryota</taxon>
        <taxon>Viridiplantae</taxon>
        <taxon>Streptophyta</taxon>
        <taxon>Embryophyta</taxon>
        <taxon>Tracheophyta</taxon>
        <taxon>Spermatophyta</taxon>
        <taxon>Magnoliopsida</taxon>
        <taxon>eudicotyledons</taxon>
        <taxon>Gunneridae</taxon>
        <taxon>Pentapetalae</taxon>
        <taxon>rosids</taxon>
        <taxon>fabids</taxon>
        <taxon>Fabales</taxon>
        <taxon>Fabaceae</taxon>
        <taxon>Papilionoideae</taxon>
        <taxon>50 kb inversion clade</taxon>
        <taxon>NPAAA clade</taxon>
        <taxon>Hologalegina</taxon>
        <taxon>IRL clade</taxon>
        <taxon>Trifolieae</taxon>
        <taxon>Trifolium</taxon>
    </lineage>
</organism>
<keyword evidence="1" id="KW-0808">Transferase</keyword>
<proteinExistence type="predicted"/>
<comment type="caution">
    <text evidence="1">The sequence shown here is derived from an EMBL/GenBank/DDBJ whole genome shotgun (WGS) entry which is preliminary data.</text>
</comment>
<protein>
    <submittedName>
        <fullName evidence="1">LINE-1 reverse transcriptase like</fullName>
    </submittedName>
</protein>
<keyword evidence="2" id="KW-1185">Reference proteome</keyword>
<dbReference type="Proteomes" id="UP000265520">
    <property type="component" value="Unassembled WGS sequence"/>
</dbReference>
<gene>
    <name evidence="1" type="ORF">A2U01_0018410</name>
</gene>
<accession>A0A392NE43</accession>
<sequence>MAEWSNSIVWALPREVSDHYPLVVRYSNGDWGPKPFRFNNLWLQNKRFKELVVQTWQGQMFSGISDVEVVIRKRLFDELWGLLKSIDASIFQRSRAKWLKEGDANSKYFHSWPVRVREAAVSFFQKHFDRLEWIRPTLEGVDFTILSELSNITPVANFSMEEIEEAVNTSDGSKCPGPDGFNFAFIKEF</sequence>
<dbReference type="GO" id="GO:0003964">
    <property type="term" value="F:RNA-directed DNA polymerase activity"/>
    <property type="evidence" value="ECO:0007669"/>
    <property type="project" value="UniProtKB-KW"/>
</dbReference>